<gene>
    <name evidence="1" type="ORF">HPB50_008242</name>
</gene>
<dbReference type="EMBL" id="CM023490">
    <property type="protein sequence ID" value="KAH6942585.1"/>
    <property type="molecule type" value="Genomic_DNA"/>
</dbReference>
<organism evidence="1 2">
    <name type="scientific">Hyalomma asiaticum</name>
    <name type="common">Tick</name>
    <dbReference type="NCBI Taxonomy" id="266040"/>
    <lineage>
        <taxon>Eukaryota</taxon>
        <taxon>Metazoa</taxon>
        <taxon>Ecdysozoa</taxon>
        <taxon>Arthropoda</taxon>
        <taxon>Chelicerata</taxon>
        <taxon>Arachnida</taxon>
        <taxon>Acari</taxon>
        <taxon>Parasitiformes</taxon>
        <taxon>Ixodida</taxon>
        <taxon>Ixodoidea</taxon>
        <taxon>Ixodidae</taxon>
        <taxon>Hyalomminae</taxon>
        <taxon>Hyalomma</taxon>
    </lineage>
</organism>
<evidence type="ECO:0000313" key="1">
    <source>
        <dbReference type="EMBL" id="KAH6942585.1"/>
    </source>
</evidence>
<proteinExistence type="predicted"/>
<accession>A0ACB7T6W7</accession>
<dbReference type="Proteomes" id="UP000821845">
    <property type="component" value="Chromosome 10"/>
</dbReference>
<name>A0ACB7T6W7_HYAAI</name>
<reference evidence="1" key="1">
    <citation type="submission" date="2020-05" db="EMBL/GenBank/DDBJ databases">
        <title>Large-scale comparative analyses of tick genomes elucidate their genetic diversity and vector capacities.</title>
        <authorList>
            <person name="Jia N."/>
            <person name="Wang J."/>
            <person name="Shi W."/>
            <person name="Du L."/>
            <person name="Sun Y."/>
            <person name="Zhan W."/>
            <person name="Jiang J."/>
            <person name="Wang Q."/>
            <person name="Zhang B."/>
            <person name="Ji P."/>
            <person name="Sakyi L.B."/>
            <person name="Cui X."/>
            <person name="Yuan T."/>
            <person name="Jiang B."/>
            <person name="Yang W."/>
            <person name="Lam T.T.-Y."/>
            <person name="Chang Q."/>
            <person name="Ding S."/>
            <person name="Wang X."/>
            <person name="Zhu J."/>
            <person name="Ruan X."/>
            <person name="Zhao L."/>
            <person name="Wei J."/>
            <person name="Que T."/>
            <person name="Du C."/>
            <person name="Cheng J."/>
            <person name="Dai P."/>
            <person name="Han X."/>
            <person name="Huang E."/>
            <person name="Gao Y."/>
            <person name="Liu J."/>
            <person name="Shao H."/>
            <person name="Ye R."/>
            <person name="Li L."/>
            <person name="Wei W."/>
            <person name="Wang X."/>
            <person name="Wang C."/>
            <person name="Yang T."/>
            <person name="Huo Q."/>
            <person name="Li W."/>
            <person name="Guo W."/>
            <person name="Chen H."/>
            <person name="Zhou L."/>
            <person name="Ni X."/>
            <person name="Tian J."/>
            <person name="Zhou Y."/>
            <person name="Sheng Y."/>
            <person name="Liu T."/>
            <person name="Pan Y."/>
            <person name="Xia L."/>
            <person name="Li J."/>
            <person name="Zhao F."/>
            <person name="Cao W."/>
        </authorList>
    </citation>
    <scope>NUCLEOTIDE SEQUENCE</scope>
    <source>
        <strain evidence="1">Hyas-2018</strain>
    </source>
</reference>
<protein>
    <submittedName>
        <fullName evidence="1">Uncharacterized protein</fullName>
    </submittedName>
</protein>
<keyword evidence="2" id="KW-1185">Reference proteome</keyword>
<comment type="caution">
    <text evidence="1">The sequence shown here is derived from an EMBL/GenBank/DDBJ whole genome shotgun (WGS) entry which is preliminary data.</text>
</comment>
<sequence>MEYNGPVPYPPSFNEMECLELPPTRQRITVENCSCKYAAFFTLKAENKALQIEKCVVVGSDRVETASGRDREANAFLSVNIETMHDLRDLLSNVHKLPPACSGHDVQGNS</sequence>
<evidence type="ECO:0000313" key="2">
    <source>
        <dbReference type="Proteomes" id="UP000821845"/>
    </source>
</evidence>